<accession>A0ABN5F9R8</accession>
<organism evidence="1 2">
    <name type="scientific">Thalassospira marina</name>
    <dbReference type="NCBI Taxonomy" id="2048283"/>
    <lineage>
        <taxon>Bacteria</taxon>
        <taxon>Pseudomonadati</taxon>
        <taxon>Pseudomonadota</taxon>
        <taxon>Alphaproteobacteria</taxon>
        <taxon>Rhodospirillales</taxon>
        <taxon>Thalassospiraceae</taxon>
        <taxon>Thalassospira</taxon>
    </lineage>
</organism>
<dbReference type="RefSeq" id="WP_101283198.1">
    <property type="nucleotide sequence ID" value="NZ_CP024199.1"/>
</dbReference>
<proteinExistence type="predicted"/>
<protein>
    <submittedName>
        <fullName evidence="1">Uncharacterized protein</fullName>
    </submittedName>
</protein>
<name>A0ABN5F9R8_9PROT</name>
<reference evidence="1 2" key="1">
    <citation type="submission" date="2017-10" db="EMBL/GenBank/DDBJ databases">
        <title>Biodiversity and function of Thalassospira species in the particle-attached aromatic-hydrocarbon-degrading consortia from the surface seawater of the China South Sea.</title>
        <authorList>
            <person name="Dong C."/>
            <person name="Liu R."/>
            <person name="Shao Z."/>
        </authorList>
    </citation>
    <scope>NUCLEOTIDE SEQUENCE [LARGE SCALE GENOMIC DNA]</scope>
    <source>
        <strain evidence="1 2">CSC3H3</strain>
    </source>
</reference>
<gene>
    <name evidence="1" type="ORF">CSC3H3_01290</name>
</gene>
<dbReference type="Proteomes" id="UP000233458">
    <property type="component" value="Chromosome"/>
</dbReference>
<sequence length="311" mass="34804">MEFRAPTVAAQQNADALNYLTNNLKDPEAGRRVVERLIEELGNSVDVYPDWHPILTAPPRRGSEHIGSLSQVAEYAEADHTRAFVRGFVTCPYSDDGADRLVQAVRRVQGLDAYRLEQPLYSDNAHPVVVVAVDITLEADGTIRGRDALAWFVQLSAAEAADAEVAETWWNIRSLILGIPHGSRSSLFVNQDTGVHMRKILEAMNASGMFGPIKEISLEMLSQKKRNAISETLIRTAVMNWDRERASFDFELRGETCKASLKDTWDDNAEISVSVEIGKFDLYVTGFYYPADHKITHLDPRGKRALAEKFL</sequence>
<evidence type="ECO:0000313" key="1">
    <source>
        <dbReference type="EMBL" id="AUG51492.1"/>
    </source>
</evidence>
<evidence type="ECO:0000313" key="2">
    <source>
        <dbReference type="Proteomes" id="UP000233458"/>
    </source>
</evidence>
<keyword evidence="2" id="KW-1185">Reference proteome</keyword>
<dbReference type="EMBL" id="CP024199">
    <property type="protein sequence ID" value="AUG51492.1"/>
    <property type="molecule type" value="Genomic_DNA"/>
</dbReference>